<sequence length="318" mass="36360">MRSSKPIVIGLLLIAIGIAYLGRQYHRPITNNYQFPNRLSELRLFKGSLQDLIPNDSIEQLELNSTLFTDHAEKQRLLRLPKGTKLKNVDGGLPQFPEESLLAKTFYYEGQIIETRVLYLKNEQWNAATYQWNATQTEAYLISKGATVAVKRKNKATIHYTIPSEAECTACHRHNGTLQPIGPKIRNLNRMVIRNGETVSQLDYLHRKQRITKQSINTKLPDYNDPTESLEKRARAYMDINCAHCHNPSGMAGFKNLYLAYEIPYKKTGIARQRLNILFRMETSGELHMPKLGTTITDPNGLALIKTYIKSLDQLKKS</sequence>
<evidence type="ECO:0000313" key="2">
    <source>
        <dbReference type="Proteomes" id="UP001059844"/>
    </source>
</evidence>
<name>A0ABY5IR20_9FLAO</name>
<protein>
    <recommendedName>
        <fullName evidence="3">Cytochrome c domain-containing protein</fullName>
    </recommendedName>
</protein>
<proteinExistence type="predicted"/>
<reference evidence="1" key="1">
    <citation type="submission" date="2022-07" db="EMBL/GenBank/DDBJ databases">
        <title>Isolation, identification, and degradation of a PFOSA degrading strain from sewage treatment plant.</title>
        <authorList>
            <person name="Zhang L."/>
            <person name="Huo Y."/>
        </authorList>
    </citation>
    <scope>NUCLEOTIDE SEQUENCE</scope>
    <source>
        <strain evidence="1">C1</strain>
    </source>
</reference>
<dbReference type="SUPFAM" id="SSF46626">
    <property type="entry name" value="Cytochrome c"/>
    <property type="match status" value="1"/>
</dbReference>
<evidence type="ECO:0008006" key="3">
    <source>
        <dbReference type="Google" id="ProtNLM"/>
    </source>
</evidence>
<dbReference type="SUPFAM" id="SSF48695">
    <property type="entry name" value="Multiheme cytochromes"/>
    <property type="match status" value="1"/>
</dbReference>
<dbReference type="RefSeq" id="WP_256549502.1">
    <property type="nucleotide sequence ID" value="NZ_CP101751.1"/>
</dbReference>
<dbReference type="InterPro" id="IPR036280">
    <property type="entry name" value="Multihaem_cyt_sf"/>
</dbReference>
<dbReference type="Proteomes" id="UP001059844">
    <property type="component" value="Chromosome"/>
</dbReference>
<keyword evidence="2" id="KW-1185">Reference proteome</keyword>
<accession>A0ABY5IR20</accession>
<dbReference type="EMBL" id="CP101751">
    <property type="protein sequence ID" value="UUC43834.1"/>
    <property type="molecule type" value="Genomic_DNA"/>
</dbReference>
<evidence type="ECO:0000313" key="1">
    <source>
        <dbReference type="EMBL" id="UUC43834.1"/>
    </source>
</evidence>
<gene>
    <name evidence="1" type="ORF">NOX80_09335</name>
</gene>
<organism evidence="1 2">
    <name type="scientific">Flavobacterium cerinum</name>
    <dbReference type="NCBI Taxonomy" id="2502784"/>
    <lineage>
        <taxon>Bacteria</taxon>
        <taxon>Pseudomonadati</taxon>
        <taxon>Bacteroidota</taxon>
        <taxon>Flavobacteriia</taxon>
        <taxon>Flavobacteriales</taxon>
        <taxon>Flavobacteriaceae</taxon>
        <taxon>Flavobacterium</taxon>
    </lineage>
</organism>
<dbReference type="InterPro" id="IPR036909">
    <property type="entry name" value="Cyt_c-like_dom_sf"/>
</dbReference>